<dbReference type="PANTHER" id="PTHR43774">
    <property type="entry name" value="PEPTIDE METHIONINE SULFOXIDE REDUCTASE"/>
    <property type="match status" value="1"/>
</dbReference>
<dbReference type="Proteomes" id="UP000223913">
    <property type="component" value="Unassembled WGS sequence"/>
</dbReference>
<protein>
    <recommendedName>
        <fullName evidence="4">Peptide methionine sulfoxide reductase MsrA</fullName>
        <shortName evidence="4">Protein-methionine-S-oxide reductase</shortName>
        <ecNumber evidence="4">1.8.4.11</ecNumber>
    </recommendedName>
    <alternativeName>
        <fullName evidence="4">Peptide-methionine (S)-S-oxide reductase</fullName>
        <shortName evidence="4">Peptide Met(O) reductase</shortName>
    </alternativeName>
</protein>
<dbReference type="OrthoDB" id="4174719at2"/>
<dbReference type="InterPro" id="IPR002569">
    <property type="entry name" value="Met_Sox_Rdtase_MsrA_dom"/>
</dbReference>
<evidence type="ECO:0000256" key="4">
    <source>
        <dbReference type="HAMAP-Rule" id="MF_01401"/>
    </source>
</evidence>
<comment type="catalytic activity">
    <reaction evidence="3 4">
        <text>[thioredoxin]-disulfide + L-methionine + H2O = L-methionine (S)-S-oxide + [thioredoxin]-dithiol</text>
        <dbReference type="Rhea" id="RHEA:19993"/>
        <dbReference type="Rhea" id="RHEA-COMP:10698"/>
        <dbReference type="Rhea" id="RHEA-COMP:10700"/>
        <dbReference type="ChEBI" id="CHEBI:15377"/>
        <dbReference type="ChEBI" id="CHEBI:29950"/>
        <dbReference type="ChEBI" id="CHEBI:50058"/>
        <dbReference type="ChEBI" id="CHEBI:57844"/>
        <dbReference type="ChEBI" id="CHEBI:58772"/>
        <dbReference type="EC" id="1.8.4.11"/>
    </reaction>
</comment>
<accession>A0A2D0N3W6</accession>
<dbReference type="GO" id="GO:0008113">
    <property type="term" value="F:peptide-methionine (S)-S-oxide reductase activity"/>
    <property type="evidence" value="ECO:0007669"/>
    <property type="project" value="UniProtKB-UniRule"/>
</dbReference>
<reference evidence="6 7" key="1">
    <citation type="submission" date="2017-10" db="EMBL/GenBank/DDBJ databases">
        <title>The draft genome sequence of Lewinella nigricans NBRC 102662.</title>
        <authorList>
            <person name="Wang K."/>
        </authorList>
    </citation>
    <scope>NUCLEOTIDE SEQUENCE [LARGE SCALE GENOMIC DNA]</scope>
    <source>
        <strain evidence="6 7">NBRC 102662</strain>
    </source>
</reference>
<keyword evidence="1 4" id="KW-0560">Oxidoreductase</keyword>
<keyword evidence="7" id="KW-1185">Reference proteome</keyword>
<organism evidence="6 7">
    <name type="scientific">Flavilitoribacter nigricans (strain ATCC 23147 / DSM 23189 / NBRC 102662 / NCIMB 1420 / SS-2)</name>
    <name type="common">Lewinella nigricans</name>
    <dbReference type="NCBI Taxonomy" id="1122177"/>
    <lineage>
        <taxon>Bacteria</taxon>
        <taxon>Pseudomonadati</taxon>
        <taxon>Bacteroidota</taxon>
        <taxon>Saprospiria</taxon>
        <taxon>Saprospirales</taxon>
        <taxon>Lewinellaceae</taxon>
        <taxon>Flavilitoribacter</taxon>
    </lineage>
</organism>
<dbReference type="InterPro" id="IPR036509">
    <property type="entry name" value="Met_Sox_Rdtase_MsrA_sf"/>
</dbReference>
<dbReference type="EMBL" id="PDUD01000036">
    <property type="protein sequence ID" value="PHN02839.1"/>
    <property type="molecule type" value="Genomic_DNA"/>
</dbReference>
<evidence type="ECO:0000256" key="3">
    <source>
        <dbReference type="ARBA" id="ARBA00048782"/>
    </source>
</evidence>
<dbReference type="PROSITE" id="PS51257">
    <property type="entry name" value="PROKAR_LIPOPROTEIN"/>
    <property type="match status" value="1"/>
</dbReference>
<evidence type="ECO:0000259" key="5">
    <source>
        <dbReference type="Pfam" id="PF01625"/>
    </source>
</evidence>
<sequence>MPNKQDHLQTATLGGGCFWCVEAIFEQVQGVDSVVSGYSGGTQETADYKTVCSGTTQHAEVVQVHFDPNEINYGEILEIFFATHDPTTLNRQGNDRGPQYRSVIFYHNEEQRATAESKKQDFAPTLWDDPIVTEISAFESFFSAEDYHQGYYEATGDRNPYCSFVITPKVSKFRKQFAHRLKNKVKN</sequence>
<dbReference type="NCBIfam" id="TIGR00401">
    <property type="entry name" value="msrA"/>
    <property type="match status" value="1"/>
</dbReference>
<comment type="function">
    <text evidence="4">Has an important function as a repair enzyme for proteins that have been inactivated by oxidation. Catalyzes the reversible oxidation-reduction of methionine sulfoxide in proteins to methionine.</text>
</comment>
<evidence type="ECO:0000256" key="2">
    <source>
        <dbReference type="ARBA" id="ARBA00047806"/>
    </source>
</evidence>
<comment type="similarity">
    <text evidence="4">Belongs to the MsrA Met sulfoxide reductase family.</text>
</comment>
<dbReference type="EC" id="1.8.4.11" evidence="4"/>
<dbReference type="PANTHER" id="PTHR43774:SF1">
    <property type="entry name" value="PEPTIDE METHIONINE SULFOXIDE REDUCTASE MSRA 2"/>
    <property type="match status" value="1"/>
</dbReference>
<dbReference type="SUPFAM" id="SSF55068">
    <property type="entry name" value="Peptide methionine sulfoxide reductase"/>
    <property type="match status" value="1"/>
</dbReference>
<dbReference type="Pfam" id="PF01625">
    <property type="entry name" value="PMSR"/>
    <property type="match status" value="1"/>
</dbReference>
<gene>
    <name evidence="4 6" type="primary">msrA</name>
    <name evidence="6" type="ORF">CRP01_30120</name>
</gene>
<dbReference type="HAMAP" id="MF_01401">
    <property type="entry name" value="MsrA"/>
    <property type="match status" value="1"/>
</dbReference>
<dbReference type="GO" id="GO:0033744">
    <property type="term" value="F:L-methionine:thioredoxin-disulfide S-oxidoreductase activity"/>
    <property type="evidence" value="ECO:0007669"/>
    <property type="project" value="RHEA"/>
</dbReference>
<feature type="domain" description="Peptide methionine sulphoxide reductase MsrA" evidence="5">
    <location>
        <begin position="10"/>
        <end position="162"/>
    </location>
</feature>
<dbReference type="RefSeq" id="WP_099153779.1">
    <property type="nucleotide sequence ID" value="NZ_PDUD01000036.1"/>
</dbReference>
<evidence type="ECO:0000313" key="7">
    <source>
        <dbReference type="Proteomes" id="UP000223913"/>
    </source>
</evidence>
<comment type="catalytic activity">
    <reaction evidence="2 4">
        <text>L-methionyl-[protein] + [thioredoxin]-disulfide + H2O = L-methionyl-(S)-S-oxide-[protein] + [thioredoxin]-dithiol</text>
        <dbReference type="Rhea" id="RHEA:14217"/>
        <dbReference type="Rhea" id="RHEA-COMP:10698"/>
        <dbReference type="Rhea" id="RHEA-COMP:10700"/>
        <dbReference type="Rhea" id="RHEA-COMP:12313"/>
        <dbReference type="Rhea" id="RHEA-COMP:12315"/>
        <dbReference type="ChEBI" id="CHEBI:15377"/>
        <dbReference type="ChEBI" id="CHEBI:16044"/>
        <dbReference type="ChEBI" id="CHEBI:29950"/>
        <dbReference type="ChEBI" id="CHEBI:44120"/>
        <dbReference type="ChEBI" id="CHEBI:50058"/>
        <dbReference type="EC" id="1.8.4.11"/>
    </reaction>
</comment>
<dbReference type="AlphaFoldDB" id="A0A2D0N3W6"/>
<name>A0A2D0N3W6_FLAN2</name>
<comment type="caution">
    <text evidence="6">The sequence shown here is derived from an EMBL/GenBank/DDBJ whole genome shotgun (WGS) entry which is preliminary data.</text>
</comment>
<dbReference type="Gene3D" id="3.30.1060.10">
    <property type="entry name" value="Peptide methionine sulphoxide reductase MsrA"/>
    <property type="match status" value="1"/>
</dbReference>
<evidence type="ECO:0000313" key="6">
    <source>
        <dbReference type="EMBL" id="PHN02839.1"/>
    </source>
</evidence>
<proteinExistence type="inferred from homology"/>
<feature type="active site" evidence="4">
    <location>
        <position position="17"/>
    </location>
</feature>
<evidence type="ECO:0000256" key="1">
    <source>
        <dbReference type="ARBA" id="ARBA00023002"/>
    </source>
</evidence>